<feature type="compositionally biased region" description="Basic residues" evidence="1">
    <location>
        <begin position="69"/>
        <end position="90"/>
    </location>
</feature>
<name>A0A6J4NNC6_9ACTN</name>
<feature type="compositionally biased region" description="Basic residues" evidence="1">
    <location>
        <begin position="101"/>
        <end position="110"/>
    </location>
</feature>
<feature type="non-terminal residue" evidence="2">
    <location>
        <position position="184"/>
    </location>
</feature>
<dbReference type="GO" id="GO:0016757">
    <property type="term" value="F:glycosyltransferase activity"/>
    <property type="evidence" value="ECO:0007669"/>
    <property type="project" value="UniProtKB-KW"/>
</dbReference>
<proteinExistence type="predicted"/>
<keyword evidence="2" id="KW-0328">Glycosyltransferase</keyword>
<sequence length="184" mass="21620">EHVQHDARREGGPDPLLRDPGEGARDGRPYHRRLRGREAAARRHPSRRRRGHERPHAQHRPAVRDRLYGHKLLRHRHLLKRRRPHPQGPRRGRDGATRPDRRGHRGHRPHALVPDPLPARQETGLFRDLRPPDQALPPQGRPRRQVPRLRGSRRVRRRLRPGLRRRLPQPAGYLRLEGGGLRLL</sequence>
<feature type="compositionally biased region" description="Basic and acidic residues" evidence="1">
    <location>
        <begin position="1"/>
        <end position="29"/>
    </location>
</feature>
<dbReference type="EC" id="2.4.2.8" evidence="2"/>
<dbReference type="AlphaFoldDB" id="A0A6J4NNC6"/>
<feature type="compositionally biased region" description="Basic and acidic residues" evidence="1">
    <location>
        <begin position="91"/>
        <end position="100"/>
    </location>
</feature>
<feature type="non-terminal residue" evidence="2">
    <location>
        <position position="1"/>
    </location>
</feature>
<keyword evidence="2" id="KW-0808">Transferase</keyword>
<dbReference type="EMBL" id="CADCUT010000048">
    <property type="protein sequence ID" value="CAA9393373.1"/>
    <property type="molecule type" value="Genomic_DNA"/>
</dbReference>
<feature type="compositionally biased region" description="Basic residues" evidence="1">
    <location>
        <begin position="141"/>
        <end position="152"/>
    </location>
</feature>
<feature type="compositionally biased region" description="Basic residues" evidence="1">
    <location>
        <begin position="42"/>
        <end position="61"/>
    </location>
</feature>
<reference evidence="2" key="1">
    <citation type="submission" date="2020-02" db="EMBL/GenBank/DDBJ databases">
        <authorList>
            <person name="Meier V. D."/>
        </authorList>
    </citation>
    <scope>NUCLEOTIDE SEQUENCE</scope>
    <source>
        <strain evidence="2">AVDCRST_MAG03</strain>
    </source>
</reference>
<evidence type="ECO:0000256" key="1">
    <source>
        <dbReference type="SAM" id="MobiDB-lite"/>
    </source>
</evidence>
<gene>
    <name evidence="2" type="ORF">AVDCRST_MAG03-761</name>
</gene>
<protein>
    <submittedName>
        <fullName evidence="2">Hypoxanthine-guanine phosphoribosyltransferase</fullName>
        <ecNumber evidence="2">2.4.2.8</ecNumber>
    </submittedName>
</protein>
<accession>A0A6J4NNC6</accession>
<evidence type="ECO:0000313" key="2">
    <source>
        <dbReference type="EMBL" id="CAA9393373.1"/>
    </source>
</evidence>
<feature type="region of interest" description="Disordered" evidence="1">
    <location>
        <begin position="1"/>
        <end position="152"/>
    </location>
</feature>
<organism evidence="2">
    <name type="scientific">uncultured Rubrobacteraceae bacterium</name>
    <dbReference type="NCBI Taxonomy" id="349277"/>
    <lineage>
        <taxon>Bacteria</taxon>
        <taxon>Bacillati</taxon>
        <taxon>Actinomycetota</taxon>
        <taxon>Rubrobacteria</taxon>
        <taxon>Rubrobacterales</taxon>
        <taxon>Rubrobacteraceae</taxon>
        <taxon>environmental samples</taxon>
    </lineage>
</organism>